<dbReference type="InterPro" id="IPR020622">
    <property type="entry name" value="Ala_racemase_pyridoxalP-BS"/>
</dbReference>
<dbReference type="PANTHER" id="PTHR30511">
    <property type="entry name" value="ALANINE RACEMASE"/>
    <property type="match status" value="1"/>
</dbReference>
<proteinExistence type="inferred from homology"/>
<dbReference type="PANTHER" id="PTHR30511:SF0">
    <property type="entry name" value="ALANINE RACEMASE, CATABOLIC-RELATED"/>
    <property type="match status" value="1"/>
</dbReference>
<dbReference type="GO" id="GO:0008784">
    <property type="term" value="F:alanine racemase activity"/>
    <property type="evidence" value="ECO:0007669"/>
    <property type="project" value="UniProtKB-EC"/>
</dbReference>
<comment type="pathway">
    <text evidence="4">Amino-acid biosynthesis; D-alanine biosynthesis; D-alanine from L-alanine: step 1/1.</text>
</comment>
<keyword evidence="7" id="KW-1185">Reference proteome</keyword>
<feature type="active site" description="Proton acceptor; specific for D-alanine" evidence="4">
    <location>
        <position position="35"/>
    </location>
</feature>
<evidence type="ECO:0000259" key="5">
    <source>
        <dbReference type="SMART" id="SM01005"/>
    </source>
</evidence>
<dbReference type="SMART" id="SM01005">
    <property type="entry name" value="Ala_racemase_C"/>
    <property type="match status" value="1"/>
</dbReference>
<feature type="binding site" evidence="4">
    <location>
        <position position="310"/>
    </location>
    <ligand>
        <name>substrate</name>
    </ligand>
</feature>
<dbReference type="Gene3D" id="2.40.37.10">
    <property type="entry name" value="Lyase, Ornithine Decarboxylase, Chain A, domain 1"/>
    <property type="match status" value="1"/>
</dbReference>
<sequence>MPRPIRAVVNPTAILGNVNKIKQLLGAGQVMPVVKANAYGHGLERVLEGLKNSDALAILEIDGAARLRQLGWTKPIVLLEGCFDEADLHKATELHCDWVVHNQAQLEDLEKLAALNNSFKPRIFLKMNTGMNRLGLQAPEMPAAITWLDEFTSRLGWPTPVLMTHFANADEAEPRTRQPMAQAQFNNLMRFKPAHWQSSLGNSAGSLNFPELAGDIARPGIAVYGATPGPHAAANYGLKPAMTFISQIIAIQHIEAGDRVGYGSRWQADRAGRIAVVACGYADGYPRHAPDGTPTFVEGHVAPVVGRVSMDMMTIDITSIPDARVGSAVELWGEHIPVDVVADRCGTIGYELLCAIAPRVPFQVVSKD</sequence>
<dbReference type="NCBIfam" id="TIGR00492">
    <property type="entry name" value="alr"/>
    <property type="match status" value="1"/>
</dbReference>
<comment type="caution">
    <text evidence="6">The sequence shown here is derived from an EMBL/GenBank/DDBJ whole genome shotgun (WGS) entry which is preliminary data.</text>
</comment>
<dbReference type="PRINTS" id="PR00992">
    <property type="entry name" value="ALARACEMASE"/>
</dbReference>
<dbReference type="Pfam" id="PF00842">
    <property type="entry name" value="Ala_racemase_C"/>
    <property type="match status" value="1"/>
</dbReference>
<evidence type="ECO:0000256" key="4">
    <source>
        <dbReference type="HAMAP-Rule" id="MF_01201"/>
    </source>
</evidence>
<comment type="similarity">
    <text evidence="4">Belongs to the alanine racemase family.</text>
</comment>
<comment type="function">
    <text evidence="4">Catalyzes the interconversion of L-alanine and D-alanine. May also act on other amino acids.</text>
</comment>
<dbReference type="PROSITE" id="PS00395">
    <property type="entry name" value="ALANINE_RACEMASE"/>
    <property type="match status" value="1"/>
</dbReference>
<comment type="cofactor">
    <cofactor evidence="1 4">
        <name>pyridoxal 5'-phosphate</name>
        <dbReference type="ChEBI" id="CHEBI:597326"/>
    </cofactor>
</comment>
<dbReference type="EC" id="5.1.1.1" evidence="4"/>
<evidence type="ECO:0000256" key="1">
    <source>
        <dbReference type="ARBA" id="ARBA00001933"/>
    </source>
</evidence>
<dbReference type="InterPro" id="IPR000821">
    <property type="entry name" value="Ala_racemase"/>
</dbReference>
<feature type="domain" description="Alanine racemase C-terminal" evidence="5">
    <location>
        <begin position="241"/>
        <end position="365"/>
    </location>
</feature>
<organism evidence="6 7">
    <name type="scientific">Limnobacter parvus</name>
    <dbReference type="NCBI Taxonomy" id="2939690"/>
    <lineage>
        <taxon>Bacteria</taxon>
        <taxon>Pseudomonadati</taxon>
        <taxon>Pseudomonadota</taxon>
        <taxon>Betaproteobacteria</taxon>
        <taxon>Burkholderiales</taxon>
        <taxon>Burkholderiaceae</taxon>
        <taxon>Limnobacter</taxon>
    </lineage>
</organism>
<evidence type="ECO:0000256" key="2">
    <source>
        <dbReference type="ARBA" id="ARBA00022898"/>
    </source>
</evidence>
<evidence type="ECO:0000313" key="6">
    <source>
        <dbReference type="EMBL" id="MCR2747566.1"/>
    </source>
</evidence>
<dbReference type="SUPFAM" id="SSF51419">
    <property type="entry name" value="PLP-binding barrel"/>
    <property type="match status" value="1"/>
</dbReference>
<keyword evidence="3 4" id="KW-0413">Isomerase</keyword>
<dbReference type="HAMAP" id="MF_01201">
    <property type="entry name" value="Ala_racemase"/>
    <property type="match status" value="1"/>
</dbReference>
<gene>
    <name evidence="6" type="primary">alr</name>
    <name evidence="6" type="ORF">NSP04_12995</name>
</gene>
<feature type="binding site" evidence="4">
    <location>
        <position position="133"/>
    </location>
    <ligand>
        <name>substrate</name>
    </ligand>
</feature>
<dbReference type="Proteomes" id="UP001165267">
    <property type="component" value="Unassembled WGS sequence"/>
</dbReference>
<evidence type="ECO:0000313" key="7">
    <source>
        <dbReference type="Proteomes" id="UP001165267"/>
    </source>
</evidence>
<name>A0ABT1XJU2_9BURK</name>
<dbReference type="CDD" id="cd06827">
    <property type="entry name" value="PLPDE_III_AR_proteobact"/>
    <property type="match status" value="1"/>
</dbReference>
<keyword evidence="2 4" id="KW-0663">Pyridoxal phosphate</keyword>
<feature type="active site" description="Proton acceptor; specific for L-alanine" evidence="4">
    <location>
        <position position="262"/>
    </location>
</feature>
<evidence type="ECO:0000256" key="3">
    <source>
        <dbReference type="ARBA" id="ARBA00023235"/>
    </source>
</evidence>
<dbReference type="Gene3D" id="3.20.20.10">
    <property type="entry name" value="Alanine racemase"/>
    <property type="match status" value="1"/>
</dbReference>
<dbReference type="InterPro" id="IPR011079">
    <property type="entry name" value="Ala_racemase_C"/>
</dbReference>
<dbReference type="InterPro" id="IPR001608">
    <property type="entry name" value="Ala_racemase_N"/>
</dbReference>
<accession>A0ABT1XJU2</accession>
<dbReference type="InterPro" id="IPR029066">
    <property type="entry name" value="PLP-binding_barrel"/>
</dbReference>
<dbReference type="RefSeq" id="WP_257512786.1">
    <property type="nucleotide sequence ID" value="NZ_JANKHG010000026.1"/>
</dbReference>
<protein>
    <recommendedName>
        <fullName evidence="4">Alanine racemase</fullName>
        <ecNumber evidence="4">5.1.1.1</ecNumber>
    </recommendedName>
</protein>
<comment type="catalytic activity">
    <reaction evidence="4">
        <text>L-alanine = D-alanine</text>
        <dbReference type="Rhea" id="RHEA:20249"/>
        <dbReference type="ChEBI" id="CHEBI:57416"/>
        <dbReference type="ChEBI" id="CHEBI:57972"/>
        <dbReference type="EC" id="5.1.1.1"/>
    </reaction>
</comment>
<dbReference type="Pfam" id="PF01168">
    <property type="entry name" value="Ala_racemase_N"/>
    <property type="match status" value="1"/>
</dbReference>
<dbReference type="EMBL" id="JANKHG010000026">
    <property type="protein sequence ID" value="MCR2747566.1"/>
    <property type="molecule type" value="Genomic_DNA"/>
</dbReference>
<reference evidence="6" key="1">
    <citation type="submission" date="2022-07" db="EMBL/GenBank/DDBJ databases">
        <authorList>
            <person name="Xamxidin M."/>
        </authorList>
    </citation>
    <scope>NUCLEOTIDE SEQUENCE</scope>
    <source>
        <strain evidence="6">YS8-69</strain>
    </source>
</reference>
<dbReference type="SUPFAM" id="SSF50621">
    <property type="entry name" value="Alanine racemase C-terminal domain-like"/>
    <property type="match status" value="1"/>
</dbReference>
<dbReference type="InterPro" id="IPR009006">
    <property type="entry name" value="Ala_racemase/Decarboxylase_C"/>
</dbReference>
<feature type="modified residue" description="N6-(pyridoxal phosphate)lysine" evidence="4">
    <location>
        <position position="35"/>
    </location>
</feature>